<dbReference type="InterPro" id="IPR011050">
    <property type="entry name" value="Pectin_lyase_fold/virulence"/>
</dbReference>
<feature type="signal peptide" evidence="1">
    <location>
        <begin position="1"/>
        <end position="23"/>
    </location>
</feature>
<evidence type="ECO:0000313" key="3">
    <source>
        <dbReference type="Proteomes" id="UP000682802"/>
    </source>
</evidence>
<sequence length="548" mass="60518">MNYINRSILTFFCIIFGAQLSAAKDYFFDFNTGSNTNPGTKEQPYKDFKVIENLSLKGGDKLLFLGETTFKGELVLLNLNGEKDNPIVISSYGKKGTKALIDAKGERNGISIVNCSYILIDNIEITADGGKSNQPVYGKKPMRCGILVVAKDQIKHQDIKISNVVIRDIFYAKKGVTRSKEETHSAMGNQSYGYGIRYVTTNIKTGLSNMYIENTTVNNVGHTGIKYSGKKQNINNIKLYSSKVLKSGGPGIQMSLVKDVHVMGNTVMHSGSNSDSRKWARGSGLWTWGADNVLIEKNEFKHARGPADSAGAHIDFNCSNVILQYNLSVDNAGGFCEILGNNYNCAYRYNVSINDGFRVKEKGVNPQSGKIFWLSGFVGKNKERNGPFNTYFYNNTIFVKKGIQANIAIDKNAKGALIANNIFYVEQDMQRVLGDQYKAEKGGTQNQERMFCKNNLFLSSTNWPTDLKVQPTSSIIGDPKFRNSKGMEIADFTPKNKKLISGKGISIEKIIGDDIGLKGGLKMNKDILGNSFKGKPDVGAIQLKNKIN</sequence>
<dbReference type="EMBL" id="CP076129">
    <property type="protein sequence ID" value="QWG09665.1"/>
    <property type="molecule type" value="Genomic_DNA"/>
</dbReference>
<dbReference type="Proteomes" id="UP000682802">
    <property type="component" value="Chromosome 2"/>
</dbReference>
<organism evidence="2 3">
    <name type="scientific">Flammeovirga kamogawensis</name>
    <dbReference type="NCBI Taxonomy" id="373891"/>
    <lineage>
        <taxon>Bacteria</taxon>
        <taxon>Pseudomonadati</taxon>
        <taxon>Bacteroidota</taxon>
        <taxon>Cytophagia</taxon>
        <taxon>Cytophagales</taxon>
        <taxon>Flammeovirgaceae</taxon>
        <taxon>Flammeovirga</taxon>
    </lineage>
</organism>
<dbReference type="RefSeq" id="WP_144076336.1">
    <property type="nucleotide sequence ID" value="NZ_CP076129.1"/>
</dbReference>
<reference evidence="2 3" key="1">
    <citation type="submission" date="2021-05" db="EMBL/GenBank/DDBJ databases">
        <title>Comparative genomic studies on the polysaccharide-degrading batcterial strains of the Flammeovirga genus.</title>
        <authorList>
            <person name="Zewei F."/>
            <person name="Zheng Z."/>
            <person name="Yu L."/>
            <person name="Ruyue G."/>
            <person name="Yanhong M."/>
            <person name="Yuanyuan C."/>
            <person name="Jingyan G."/>
            <person name="Wenjun H."/>
        </authorList>
    </citation>
    <scope>NUCLEOTIDE SEQUENCE [LARGE SCALE GENOMIC DNA]</scope>
    <source>
        <strain evidence="2 3">YS10</strain>
    </source>
</reference>
<proteinExistence type="predicted"/>
<keyword evidence="1" id="KW-0732">Signal</keyword>
<protein>
    <submittedName>
        <fullName evidence="2">Right-handed parallel beta-helix repeat-containing protein</fullName>
    </submittedName>
</protein>
<dbReference type="InterPro" id="IPR012334">
    <property type="entry name" value="Pectin_lyas_fold"/>
</dbReference>
<evidence type="ECO:0000256" key="1">
    <source>
        <dbReference type="SAM" id="SignalP"/>
    </source>
</evidence>
<dbReference type="InterPro" id="IPR006626">
    <property type="entry name" value="PbH1"/>
</dbReference>
<name>A0ABX8H3E2_9BACT</name>
<keyword evidence="3" id="KW-1185">Reference proteome</keyword>
<dbReference type="SMART" id="SM00710">
    <property type="entry name" value="PbH1"/>
    <property type="match status" value="6"/>
</dbReference>
<dbReference type="SUPFAM" id="SSF51126">
    <property type="entry name" value="Pectin lyase-like"/>
    <property type="match status" value="1"/>
</dbReference>
<feature type="chain" id="PRO_5047034901" evidence="1">
    <location>
        <begin position="24"/>
        <end position="548"/>
    </location>
</feature>
<dbReference type="Gene3D" id="2.160.20.10">
    <property type="entry name" value="Single-stranded right-handed beta-helix, Pectin lyase-like"/>
    <property type="match status" value="1"/>
</dbReference>
<evidence type="ECO:0000313" key="2">
    <source>
        <dbReference type="EMBL" id="QWG09665.1"/>
    </source>
</evidence>
<gene>
    <name evidence="2" type="ORF">KM029_23975</name>
</gene>
<accession>A0ABX8H3E2</accession>